<feature type="region of interest" description="Disordered" evidence="2">
    <location>
        <begin position="1"/>
        <end position="149"/>
    </location>
</feature>
<evidence type="ECO:0000256" key="1">
    <source>
        <dbReference type="SAM" id="Coils"/>
    </source>
</evidence>
<feature type="compositionally biased region" description="Basic and acidic residues" evidence="2">
    <location>
        <begin position="260"/>
        <end position="286"/>
    </location>
</feature>
<evidence type="ECO:0000256" key="2">
    <source>
        <dbReference type="SAM" id="MobiDB-lite"/>
    </source>
</evidence>
<feature type="compositionally biased region" description="Basic residues" evidence="2">
    <location>
        <begin position="1"/>
        <end position="11"/>
    </location>
</feature>
<feature type="compositionally biased region" description="Basic and acidic residues" evidence="2">
    <location>
        <begin position="380"/>
        <end position="438"/>
    </location>
</feature>
<dbReference type="Gramene" id="Kaladp0042s0356.1.v1.1">
    <property type="protein sequence ID" value="Kaladp0042s0356.1.v1.1"/>
    <property type="gene ID" value="Kaladp0042s0356.v1.1"/>
</dbReference>
<organism evidence="3 4">
    <name type="scientific">Kalanchoe fedtschenkoi</name>
    <name type="common">Lavender scallops</name>
    <name type="synonym">South American air plant</name>
    <dbReference type="NCBI Taxonomy" id="63787"/>
    <lineage>
        <taxon>Eukaryota</taxon>
        <taxon>Viridiplantae</taxon>
        <taxon>Streptophyta</taxon>
        <taxon>Embryophyta</taxon>
        <taxon>Tracheophyta</taxon>
        <taxon>Spermatophyta</taxon>
        <taxon>Magnoliopsida</taxon>
        <taxon>eudicotyledons</taxon>
        <taxon>Gunneridae</taxon>
        <taxon>Pentapetalae</taxon>
        <taxon>Saxifragales</taxon>
        <taxon>Crassulaceae</taxon>
        <taxon>Kalanchoe</taxon>
    </lineage>
</organism>
<accession>A0A7N0ZWQ1</accession>
<feature type="coiled-coil region" evidence="1">
    <location>
        <begin position="151"/>
        <end position="184"/>
    </location>
</feature>
<sequence>MPRSSRHKSKRSAKDVREYSDTEEDLSKEKHREWKESGGSRGYKESGSGSGQKRKLTSQTVVLKDSPSHGNGYSSDEYVGSKRRKDKSDRVGSDRWNGSGEVLGLDSQTREESSQFDENVLKSKGLVDLKSKVSSGRHDVEKKEETVSSFISKEENRIIKAESKRRSDKERSEKEKLIRDLNRKDEYKDAWEKERGSDRDNKFVDSKRDLDFLAVDNGELKVKKGVESKDWGLEDDYRKHASEKERERRRRKRADEFDDLDKYQDRNRVSSDKNMKSRRERDKDGRDEDEWDKDTSSRDKHREYYDRGHKGRDGEKREGTDRERSHTVDEYRDDRTSRDYISKMNDSKYVRDETDALASRPKKSRTDNSNYDSSIMCDDNSARYKDYKETGRSMDNEDYSDIRSRTGKEHLESEKKSSGAREDSVSDRERSRSLHPEEPILGQSRHKRSPSSTAHAMRDQYRYSKQSETKYREPLPEERSHNNINYGKEGNASGVSDRAHSSRATDKSAQKGDSCYIADLSSEQHRNTDRRASPVQLAEKSLSPLNSERRRHSRSSDRRSLDYDDAGHRNNSYKDTNNQLHEGERSQNMKVEASPIDDASQVDGDNFPASSSFTRSARMPGSSRSLLPPPSPLKHGIDNSYVGPSEEDGRNKLNNRPKRLVDSSMGRMQGNAWRGAPNWPSPMANGFLPFPHGPPRVGFHPMMQQFPPQMFGVRPTVDHNGVPYHIPDVERYPGYARPFGWPNPVDETCPSPMQNWDSNNNLSREGYMHGRVDWDQNRSLVTGASWEPSVDRYKGSNSGTMESPSSTRQATAEPVDAFSSQSMYGSKSDPCQSSHQVDKVDNSNLFGSEVSSDMSASFKEVSERTANARVQQEIKKNAASDDCVHRLCVYLSKIDISAYLTESNLLDQCVSLLGIKENALTDAMTARFYMEEENDVEGGSPAINTCISHAPIFSGICESLLEKAISLYRQHRDDIVPKCLSSTQNGNQLLSSPEIHDSGCTRSIDGRLSQASSQLMEANGIEPARRGLLNEFPVSKNYENKRAKSAKLEAPSPTSCDNLDVDLENYAEVQIHHISKSEEVRERLFSVLDKEESENTAGKNRTVEIPGIYLAEGMKSVEKTSTEAVEQTTVRRPNSAATRNVEVTNEAFTPPEDADGRKEVDDGQAAIRKATGDPTLSSTTNMSFEGCEGNMMTELNEFGSVNLSRIHQSPESTH</sequence>
<name>A0A7N0ZWQ1_KALFE</name>
<feature type="compositionally biased region" description="Basic and acidic residues" evidence="2">
    <location>
        <begin position="108"/>
        <end position="149"/>
    </location>
</feature>
<feature type="compositionally biased region" description="Basic and acidic residues" evidence="2">
    <location>
        <begin position="293"/>
        <end position="354"/>
    </location>
</feature>
<feature type="compositionally biased region" description="Polar residues" evidence="2">
    <location>
        <begin position="818"/>
        <end position="835"/>
    </location>
</feature>
<feature type="compositionally biased region" description="Basic and acidic residues" evidence="2">
    <location>
        <begin position="522"/>
        <end position="532"/>
    </location>
</feature>
<feature type="compositionally biased region" description="Polar residues" evidence="2">
    <location>
        <begin position="569"/>
        <end position="580"/>
    </location>
</feature>
<feature type="compositionally biased region" description="Basic and acidic residues" evidence="2">
    <location>
        <begin position="497"/>
        <end position="510"/>
    </location>
</feature>
<dbReference type="OMA" id="IQEPDHY"/>
<evidence type="ECO:0000313" key="3">
    <source>
        <dbReference type="EnsemblPlants" id="Kaladp0042s0356.1.v1.1"/>
    </source>
</evidence>
<feature type="compositionally biased region" description="Basic and acidic residues" evidence="2">
    <location>
        <begin position="231"/>
        <end position="246"/>
    </location>
</feature>
<dbReference type="PANTHER" id="PTHR34837:SF1">
    <property type="entry name" value="LOW PROTEIN: ZINC FINGER CCCH DOMAIN PROTEIN"/>
    <property type="match status" value="1"/>
</dbReference>
<feature type="compositionally biased region" description="Basic and acidic residues" evidence="2">
    <location>
        <begin position="554"/>
        <end position="568"/>
    </location>
</feature>
<feature type="region of interest" description="Disordered" evidence="2">
    <location>
        <begin position="231"/>
        <end position="657"/>
    </location>
</feature>
<proteinExistence type="predicted"/>
<feature type="compositionally biased region" description="Basic and acidic residues" evidence="2">
    <location>
        <begin position="12"/>
        <end position="44"/>
    </location>
</feature>
<dbReference type="Proteomes" id="UP000594263">
    <property type="component" value="Unplaced"/>
</dbReference>
<feature type="region of interest" description="Disordered" evidence="2">
    <location>
        <begin position="788"/>
        <end position="838"/>
    </location>
</feature>
<feature type="compositionally biased region" description="Polar residues" evidence="2">
    <location>
        <begin position="795"/>
        <end position="810"/>
    </location>
</feature>
<reference evidence="3" key="1">
    <citation type="submission" date="2021-01" db="UniProtKB">
        <authorList>
            <consortium name="EnsemblPlants"/>
        </authorList>
    </citation>
    <scope>IDENTIFICATION</scope>
</reference>
<evidence type="ECO:0000313" key="4">
    <source>
        <dbReference type="Proteomes" id="UP000594263"/>
    </source>
</evidence>
<dbReference type="EnsemblPlants" id="Kaladp0042s0356.1.v1.1">
    <property type="protein sequence ID" value="Kaladp0042s0356.1.v1.1"/>
    <property type="gene ID" value="Kaladp0042s0356.v1.1"/>
</dbReference>
<dbReference type="PANTHER" id="PTHR34837">
    <property type="entry name" value="OS05G0595500 PROTEIN"/>
    <property type="match status" value="1"/>
</dbReference>
<dbReference type="AlphaFoldDB" id="A0A7N0ZWQ1"/>
<feature type="compositionally biased region" description="Basic and acidic residues" evidence="2">
    <location>
        <begin position="456"/>
        <end position="481"/>
    </location>
</feature>
<keyword evidence="4" id="KW-1185">Reference proteome</keyword>
<keyword evidence="1" id="KW-0175">Coiled coil</keyword>
<protein>
    <submittedName>
        <fullName evidence="3">Uncharacterized protein</fullName>
    </submittedName>
</protein>